<sequence>MNAKTLSLLISAACTLAGLLSGLAPTRAEAGPAPAVASAAAVTPCDGPTFQTARG</sequence>
<dbReference type="RefSeq" id="WP_347608617.1">
    <property type="nucleotide sequence ID" value="NZ_JBDPZC010000003.1"/>
</dbReference>
<dbReference type="Proteomes" id="UP001462640">
    <property type="component" value="Unassembled WGS sequence"/>
</dbReference>
<accession>A0ABV0GCG3</accession>
<name>A0ABV0GCG3_9BURK</name>
<protein>
    <submittedName>
        <fullName evidence="2">Uncharacterized protein</fullName>
    </submittedName>
</protein>
<evidence type="ECO:0000256" key="1">
    <source>
        <dbReference type="SAM" id="SignalP"/>
    </source>
</evidence>
<feature type="chain" id="PRO_5045767093" evidence="1">
    <location>
        <begin position="31"/>
        <end position="55"/>
    </location>
</feature>
<dbReference type="EMBL" id="JBDPZC010000003">
    <property type="protein sequence ID" value="MEO3712730.1"/>
    <property type="molecule type" value="Genomic_DNA"/>
</dbReference>
<proteinExistence type="predicted"/>
<keyword evidence="1" id="KW-0732">Signal</keyword>
<feature type="signal peptide" evidence="1">
    <location>
        <begin position="1"/>
        <end position="30"/>
    </location>
</feature>
<organism evidence="2 3">
    <name type="scientific">Roseateles flavus</name>
    <dbReference type="NCBI Taxonomy" id="3149041"/>
    <lineage>
        <taxon>Bacteria</taxon>
        <taxon>Pseudomonadati</taxon>
        <taxon>Pseudomonadota</taxon>
        <taxon>Betaproteobacteria</taxon>
        <taxon>Burkholderiales</taxon>
        <taxon>Sphaerotilaceae</taxon>
        <taxon>Roseateles</taxon>
    </lineage>
</organism>
<gene>
    <name evidence="2" type="ORF">ABDJ40_08105</name>
</gene>
<evidence type="ECO:0000313" key="3">
    <source>
        <dbReference type="Proteomes" id="UP001462640"/>
    </source>
</evidence>
<comment type="caution">
    <text evidence="2">The sequence shown here is derived from an EMBL/GenBank/DDBJ whole genome shotgun (WGS) entry which is preliminary data.</text>
</comment>
<reference evidence="2 3" key="1">
    <citation type="submission" date="2024-05" db="EMBL/GenBank/DDBJ databases">
        <title>Roseateles sp. 2.12 16S ribosomal RNA gene Genome sequencing and assembly.</title>
        <authorList>
            <person name="Woo H."/>
        </authorList>
    </citation>
    <scope>NUCLEOTIDE SEQUENCE [LARGE SCALE GENOMIC DNA]</scope>
    <source>
        <strain evidence="2 3">2.12</strain>
    </source>
</reference>
<keyword evidence="3" id="KW-1185">Reference proteome</keyword>
<evidence type="ECO:0000313" key="2">
    <source>
        <dbReference type="EMBL" id="MEO3712730.1"/>
    </source>
</evidence>